<dbReference type="InterPro" id="IPR005623">
    <property type="entry name" value="Chaperone_NapD_NO3_reduct"/>
</dbReference>
<dbReference type="RefSeq" id="WP_078810664.1">
    <property type="nucleotide sequence ID" value="NZ_FUWM01000020.1"/>
</dbReference>
<keyword evidence="2" id="KW-1185">Reference proteome</keyword>
<evidence type="ECO:0000313" key="2">
    <source>
        <dbReference type="Proteomes" id="UP000190625"/>
    </source>
</evidence>
<gene>
    <name evidence="1" type="ORF">SAMN02745118_02220</name>
</gene>
<dbReference type="Gene3D" id="3.30.70.920">
    <property type="match status" value="1"/>
</dbReference>
<dbReference type="Pfam" id="PF03927">
    <property type="entry name" value="NapD"/>
    <property type="match status" value="1"/>
</dbReference>
<proteinExistence type="predicted"/>
<organism evidence="1 2">
    <name type="scientific">Selenihalanaerobacter shriftii</name>
    <dbReference type="NCBI Taxonomy" id="142842"/>
    <lineage>
        <taxon>Bacteria</taxon>
        <taxon>Bacillati</taxon>
        <taxon>Bacillota</taxon>
        <taxon>Clostridia</taxon>
        <taxon>Halanaerobiales</taxon>
        <taxon>Halobacteroidaceae</taxon>
        <taxon>Selenihalanaerobacter</taxon>
    </lineage>
</organism>
<reference evidence="2" key="1">
    <citation type="submission" date="2017-02" db="EMBL/GenBank/DDBJ databases">
        <authorList>
            <person name="Varghese N."/>
            <person name="Submissions S."/>
        </authorList>
    </citation>
    <scope>NUCLEOTIDE SEQUENCE [LARGE SCALE GENOMIC DNA]</scope>
    <source>
        <strain evidence="2">ATCC BAA-73</strain>
    </source>
</reference>
<dbReference type="Proteomes" id="UP000190625">
    <property type="component" value="Unassembled WGS sequence"/>
</dbReference>
<sequence length="89" mass="10404">MLIAGALVEYDKNFNEKVLDLLRREENLTFYETEKAGKVVIVIEAQDTNILEEQIKELEGLNEIIGVFPSYINYEEEFSKNQTKEQFLN</sequence>
<evidence type="ECO:0000313" key="1">
    <source>
        <dbReference type="EMBL" id="SJZ92706.1"/>
    </source>
</evidence>
<name>A0A1T4PN62_9FIRM</name>
<accession>A0A1T4PN62</accession>
<dbReference type="STRING" id="142842.SAMN02745118_02220"/>
<dbReference type="EMBL" id="FUWM01000020">
    <property type="protein sequence ID" value="SJZ92706.1"/>
    <property type="molecule type" value="Genomic_DNA"/>
</dbReference>
<protein>
    <submittedName>
        <fullName evidence="1">Periplasmic nitrate reductase chaperone NapD</fullName>
    </submittedName>
</protein>
<dbReference type="AlphaFoldDB" id="A0A1T4PN62"/>